<dbReference type="InterPro" id="IPR013632">
    <property type="entry name" value="Rad51_C"/>
</dbReference>
<feature type="domain" description="Rad51-like C-terminal" evidence="1">
    <location>
        <begin position="43"/>
        <end position="147"/>
    </location>
</feature>
<gene>
    <name evidence="2" type="ORF">SAMN05216278_0820</name>
</gene>
<evidence type="ECO:0000313" key="2">
    <source>
        <dbReference type="EMBL" id="SDQ18191.1"/>
    </source>
</evidence>
<dbReference type="Gene3D" id="3.40.50.300">
    <property type="entry name" value="P-loop containing nucleotide triphosphate hydrolases"/>
    <property type="match status" value="1"/>
</dbReference>
<reference evidence="3" key="1">
    <citation type="submission" date="2016-10" db="EMBL/GenBank/DDBJ databases">
        <authorList>
            <person name="Varghese N."/>
            <person name="Submissions S."/>
        </authorList>
    </citation>
    <scope>NUCLEOTIDE SEQUENCE [LARGE SCALE GENOMIC DNA]</scope>
    <source>
        <strain evidence="3">CGMCC 1.12397</strain>
    </source>
</reference>
<evidence type="ECO:0000259" key="1">
    <source>
        <dbReference type="Pfam" id="PF08423"/>
    </source>
</evidence>
<dbReference type="Proteomes" id="UP000199289">
    <property type="component" value="Unassembled WGS sequence"/>
</dbReference>
<dbReference type="AlphaFoldDB" id="A0A1H0YTF1"/>
<organism evidence="2 3">
    <name type="scientific">Halopelagius longus</name>
    <dbReference type="NCBI Taxonomy" id="1236180"/>
    <lineage>
        <taxon>Archaea</taxon>
        <taxon>Methanobacteriati</taxon>
        <taxon>Methanobacteriota</taxon>
        <taxon>Stenosarchaea group</taxon>
        <taxon>Halobacteria</taxon>
        <taxon>Halobacteriales</taxon>
        <taxon>Haloferacaceae</taxon>
    </lineage>
</organism>
<proteinExistence type="predicted"/>
<accession>A0A1H0YTF1</accession>
<dbReference type="EMBL" id="FNKQ01000001">
    <property type="protein sequence ID" value="SDQ18191.1"/>
    <property type="molecule type" value="Genomic_DNA"/>
</dbReference>
<dbReference type="Pfam" id="PF08423">
    <property type="entry name" value="Rad51"/>
    <property type="match status" value="1"/>
</dbReference>
<protein>
    <submittedName>
        <fullName evidence="2">Rad51 protein</fullName>
    </submittedName>
</protein>
<evidence type="ECO:0000313" key="3">
    <source>
        <dbReference type="Proteomes" id="UP000199289"/>
    </source>
</evidence>
<sequence>MMTRRTIPELPTLDTGVTLLEMEDRASGALHSLVLDHILLESGSAVWIDSRGNGTTQPMAELAPSMRVLNRVHIARAFTPWQHYSLIDDIPAELPDDVELVVLPDVDAFYRADDLGSQEADQMLTAALRRVVRLAVDYDLPVLVTRTTDDAFSEPVADVSTTVLQCEQTAFGPRFSGDEFETLVYPVEDGLVQTTFAFWRRVLSSRHAVFDEIETPAPMEVQIGGPN</sequence>
<name>A0A1H0YTF1_9EURY</name>
<dbReference type="InterPro" id="IPR027417">
    <property type="entry name" value="P-loop_NTPase"/>
</dbReference>